<proteinExistence type="predicted"/>
<feature type="transmembrane region" description="Helical" evidence="1">
    <location>
        <begin position="49"/>
        <end position="67"/>
    </location>
</feature>
<reference evidence="2 3" key="1">
    <citation type="submission" date="2021-09" db="EMBL/GenBank/DDBJ databases">
        <title>Lysobacter sp. 13A isolated from the river sediment.</title>
        <authorList>
            <person name="Liu H."/>
            <person name="Li S."/>
            <person name="Mao S."/>
        </authorList>
    </citation>
    <scope>NUCLEOTIDE SEQUENCE [LARGE SCALE GENOMIC DNA]</scope>
    <source>
        <strain evidence="2 3">13A</strain>
    </source>
</reference>
<accession>A0ABS7T742</accession>
<keyword evidence="1" id="KW-0472">Membrane</keyword>
<protein>
    <submittedName>
        <fullName evidence="2">DUF423 domain-containing protein</fullName>
    </submittedName>
</protein>
<dbReference type="Proteomes" id="UP001430954">
    <property type="component" value="Unassembled WGS sequence"/>
</dbReference>
<organism evidence="2 3">
    <name type="scientific">Novilysobacter selenitireducens</name>
    <dbReference type="NCBI Taxonomy" id="2872639"/>
    <lineage>
        <taxon>Bacteria</taxon>
        <taxon>Pseudomonadati</taxon>
        <taxon>Pseudomonadota</taxon>
        <taxon>Gammaproteobacteria</taxon>
        <taxon>Lysobacterales</taxon>
        <taxon>Lysobacteraceae</taxon>
        <taxon>Novilysobacter</taxon>
    </lineage>
</organism>
<name>A0ABS7T742_9GAMM</name>
<feature type="transmembrane region" description="Helical" evidence="1">
    <location>
        <begin position="79"/>
        <end position="98"/>
    </location>
</feature>
<comment type="caution">
    <text evidence="2">The sequence shown here is derived from an EMBL/GenBank/DDBJ whole genome shotgun (WGS) entry which is preliminary data.</text>
</comment>
<dbReference type="RefSeq" id="WP_223676113.1">
    <property type="nucleotide sequence ID" value="NZ_JAINZW010000003.1"/>
</dbReference>
<evidence type="ECO:0000313" key="2">
    <source>
        <dbReference type="EMBL" id="MBZ4039673.1"/>
    </source>
</evidence>
<keyword evidence="1" id="KW-0812">Transmembrane</keyword>
<feature type="transmembrane region" description="Helical" evidence="1">
    <location>
        <begin position="104"/>
        <end position="124"/>
    </location>
</feature>
<dbReference type="EMBL" id="JAINZW010000003">
    <property type="protein sequence ID" value="MBZ4039673.1"/>
    <property type="molecule type" value="Genomic_DNA"/>
</dbReference>
<evidence type="ECO:0000256" key="1">
    <source>
        <dbReference type="SAM" id="Phobius"/>
    </source>
</evidence>
<sequence>MSDRPIPPQRGSAWHRVIPAAGALLAALAVALSAYAAHASDGEVQARLQQAALMAFGHGIALAALGLQPAGAIARGMFAAMLLGVVLFSGSLVLSHLLGWPTRLAPLGGGLMIVSWVGLAVVIATGRWRG</sequence>
<dbReference type="InterPro" id="IPR006696">
    <property type="entry name" value="DUF423"/>
</dbReference>
<evidence type="ECO:0000313" key="3">
    <source>
        <dbReference type="Proteomes" id="UP001430954"/>
    </source>
</evidence>
<keyword evidence="1" id="KW-1133">Transmembrane helix</keyword>
<keyword evidence="3" id="KW-1185">Reference proteome</keyword>
<gene>
    <name evidence="2" type="ORF">K6753_09010</name>
</gene>
<dbReference type="Pfam" id="PF04241">
    <property type="entry name" value="DUF423"/>
    <property type="match status" value="1"/>
</dbReference>